<evidence type="ECO:0000313" key="4">
    <source>
        <dbReference type="Proteomes" id="UP000192468"/>
    </source>
</evidence>
<dbReference type="AlphaFoldDB" id="A0A1W1XAE7"/>
<gene>
    <name evidence="3" type="ORF">SAMN02745134_01081</name>
</gene>
<dbReference type="PANTHER" id="PTHR33490">
    <property type="entry name" value="BLR5614 PROTEIN-RELATED"/>
    <property type="match status" value="1"/>
</dbReference>
<feature type="transmembrane region" description="Helical" evidence="1">
    <location>
        <begin position="87"/>
        <end position="113"/>
    </location>
</feature>
<feature type="transmembrane region" description="Helical" evidence="1">
    <location>
        <begin position="134"/>
        <end position="159"/>
    </location>
</feature>
<dbReference type="PANTHER" id="PTHR33490:SF3">
    <property type="entry name" value="CONSERVED INTEGRAL MEMBRANE PROTEIN"/>
    <property type="match status" value="1"/>
</dbReference>
<organism evidence="3 4">
    <name type="scientific">Clostridium acidisoli DSM 12555</name>
    <dbReference type="NCBI Taxonomy" id="1121291"/>
    <lineage>
        <taxon>Bacteria</taxon>
        <taxon>Bacillati</taxon>
        <taxon>Bacillota</taxon>
        <taxon>Clostridia</taxon>
        <taxon>Eubacteriales</taxon>
        <taxon>Clostridiaceae</taxon>
        <taxon>Clostridium</taxon>
    </lineage>
</organism>
<protein>
    <submittedName>
        <fullName evidence="3">Transglutaminase-like superfamily protein</fullName>
    </submittedName>
</protein>
<dbReference type="Pfam" id="PF01841">
    <property type="entry name" value="Transglut_core"/>
    <property type="match status" value="1"/>
</dbReference>
<dbReference type="STRING" id="1121291.SAMN02745134_01081"/>
<proteinExistence type="predicted"/>
<dbReference type="InterPro" id="IPR002931">
    <property type="entry name" value="Transglutaminase-like"/>
</dbReference>
<dbReference type="Proteomes" id="UP000192468">
    <property type="component" value="Unassembled WGS sequence"/>
</dbReference>
<feature type="transmembrane region" description="Helical" evidence="1">
    <location>
        <begin position="6"/>
        <end position="28"/>
    </location>
</feature>
<dbReference type="RefSeq" id="WP_084114481.1">
    <property type="nucleotide sequence ID" value="NZ_FWXH01000003.1"/>
</dbReference>
<dbReference type="EMBL" id="FWXH01000003">
    <property type="protein sequence ID" value="SMC20754.1"/>
    <property type="molecule type" value="Genomic_DNA"/>
</dbReference>
<dbReference type="SUPFAM" id="SSF54001">
    <property type="entry name" value="Cysteine proteinases"/>
    <property type="match status" value="1"/>
</dbReference>
<dbReference type="InterPro" id="IPR038765">
    <property type="entry name" value="Papain-like_cys_pep_sf"/>
</dbReference>
<name>A0A1W1XAE7_9CLOT</name>
<evidence type="ECO:0000256" key="1">
    <source>
        <dbReference type="SAM" id="Phobius"/>
    </source>
</evidence>
<reference evidence="3 4" key="1">
    <citation type="submission" date="2017-04" db="EMBL/GenBank/DDBJ databases">
        <authorList>
            <person name="Afonso C.L."/>
            <person name="Miller P.J."/>
            <person name="Scott M.A."/>
            <person name="Spackman E."/>
            <person name="Goraichik I."/>
            <person name="Dimitrov K.M."/>
            <person name="Suarez D.L."/>
            <person name="Swayne D.E."/>
        </authorList>
    </citation>
    <scope>NUCLEOTIDE SEQUENCE [LARGE SCALE GENOMIC DNA]</scope>
    <source>
        <strain evidence="3 4">DSM 12555</strain>
    </source>
</reference>
<feature type="transmembrane region" description="Helical" evidence="1">
    <location>
        <begin position="35"/>
        <end position="52"/>
    </location>
</feature>
<evidence type="ECO:0000259" key="2">
    <source>
        <dbReference type="SMART" id="SM00460"/>
    </source>
</evidence>
<keyword evidence="1" id="KW-0472">Membrane</keyword>
<evidence type="ECO:0000313" key="3">
    <source>
        <dbReference type="EMBL" id="SMC20754.1"/>
    </source>
</evidence>
<keyword evidence="1" id="KW-1133">Transmembrane helix</keyword>
<accession>A0A1W1XAE7</accession>
<sequence length="389" mass="43775">MKINPITVIIIASVIYPILRGIIFGFSAYNAKRDIASIGTSISFALAIYIGVKYLKNIFIVNEHNVINKIAQILPDKLASSLQSNPVIIYVLALLLIIYLIYKLIEIIIIYLISFTIYQVIDKIESSIRNKNFVLRRIIGALIEIPRAICYLLVVLLFLNVASMISSNRQFNNYLSTSNIYGYFCKQFVTPITNSNVAKKLPQIIGDSVKVVVRQGDTNNVSNGENLSNTIVYYNGVTLDQAVKSNESIDNFSKKVVHGYSGTIDKAKALYDWEGSSITYDYNKASSVLNNDYDVKSGAIPTFDTRTGICFDYASLYVAMCRANNIKVRLVTGEGFNGVNWISHAWNMVYLPETKEWINVDTTFAKGGNYFNNKMFDLDHRNAKIIGEW</sequence>
<keyword evidence="4" id="KW-1185">Reference proteome</keyword>
<dbReference type="SMART" id="SM00460">
    <property type="entry name" value="TGc"/>
    <property type="match status" value="1"/>
</dbReference>
<dbReference type="OrthoDB" id="1817605at2"/>
<feature type="domain" description="Transglutaminase-like" evidence="2">
    <location>
        <begin position="302"/>
        <end position="364"/>
    </location>
</feature>
<keyword evidence="1" id="KW-0812">Transmembrane</keyword>
<dbReference type="Gene3D" id="3.10.620.30">
    <property type="match status" value="1"/>
</dbReference>